<reference evidence="3 4" key="1">
    <citation type="submission" date="2018-05" db="EMBL/GenBank/DDBJ databases">
        <title>Leucothrix arctica sp. nov., isolated from Arctic seawater.</title>
        <authorList>
            <person name="Choi A."/>
            <person name="Baek K."/>
        </authorList>
    </citation>
    <scope>NUCLEOTIDE SEQUENCE [LARGE SCALE GENOMIC DNA]</scope>
    <source>
        <strain evidence="3 4">IMCC9719</strain>
    </source>
</reference>
<keyword evidence="1" id="KW-0732">Signal</keyword>
<sequence length="350" mass="38634">MLKKCLYLSVLLAASATVSAKTPVPADHFDMSQWKITLPMDADENGKVDEIKLPNLMTYSHPEFFYLDENNHLVFQVHNKAVTTKGSSNARSELRQELRGADHSIGTKDPGNYFSLASHPDAKTFGAIGGKMEATLKVNHVSKRAKHSDKEPAHSVVVGQIHAAKNKEKLKEAKGWGNGNEPLKIFYKKLPNHETGSVFWNYERNLAKAHPDRTDINYPVWGNGWNIGNDPKEAGLKLGKEFSYTVNVFGDYMYLTFSAEGRETKEFKISLANNVDANGKVDAKNFDQGYALDPFYFKAGAYGQCSAKDSDSMWSPACAGTGDFAADVKTGDYNSVTFSKLVVSEGSEPK</sequence>
<proteinExistence type="predicted"/>
<dbReference type="SUPFAM" id="SSF49899">
    <property type="entry name" value="Concanavalin A-like lectins/glucanases"/>
    <property type="match status" value="1"/>
</dbReference>
<name>A0A317CAW3_9GAMM</name>
<evidence type="ECO:0000259" key="2">
    <source>
        <dbReference type="Pfam" id="PF08787"/>
    </source>
</evidence>
<keyword evidence="4" id="KW-1185">Reference proteome</keyword>
<protein>
    <submittedName>
        <fullName evidence="3">Polysaccharide lyase family 7 protein</fullName>
    </submittedName>
</protein>
<accession>A0A317CAW3</accession>
<dbReference type="Gene3D" id="2.60.120.200">
    <property type="match status" value="1"/>
</dbReference>
<dbReference type="InterPro" id="IPR013320">
    <property type="entry name" value="ConA-like_dom_sf"/>
</dbReference>
<dbReference type="InterPro" id="IPR014895">
    <property type="entry name" value="Alginate_lyase_2"/>
</dbReference>
<evidence type="ECO:0000256" key="1">
    <source>
        <dbReference type="SAM" id="SignalP"/>
    </source>
</evidence>
<comment type="caution">
    <text evidence="3">The sequence shown here is derived from an EMBL/GenBank/DDBJ whole genome shotgun (WGS) entry which is preliminary data.</text>
</comment>
<dbReference type="RefSeq" id="WP_109826873.1">
    <property type="nucleotide sequence ID" value="NZ_QGKL01000043.1"/>
</dbReference>
<feature type="domain" description="Alginate lyase 2" evidence="2">
    <location>
        <begin position="29"/>
        <end position="344"/>
    </location>
</feature>
<dbReference type="OrthoDB" id="1113844at2"/>
<dbReference type="GO" id="GO:0016829">
    <property type="term" value="F:lyase activity"/>
    <property type="evidence" value="ECO:0007669"/>
    <property type="project" value="UniProtKB-KW"/>
</dbReference>
<dbReference type="Proteomes" id="UP000245506">
    <property type="component" value="Unassembled WGS sequence"/>
</dbReference>
<keyword evidence="3" id="KW-0456">Lyase</keyword>
<dbReference type="AlphaFoldDB" id="A0A317CAW3"/>
<gene>
    <name evidence="3" type="ORF">DKT75_21280</name>
</gene>
<organism evidence="3 4">
    <name type="scientific">Leucothrix arctica</name>
    <dbReference type="NCBI Taxonomy" id="1481894"/>
    <lineage>
        <taxon>Bacteria</taxon>
        <taxon>Pseudomonadati</taxon>
        <taxon>Pseudomonadota</taxon>
        <taxon>Gammaproteobacteria</taxon>
        <taxon>Thiotrichales</taxon>
        <taxon>Thiotrichaceae</taxon>
        <taxon>Leucothrix</taxon>
    </lineage>
</organism>
<evidence type="ECO:0000313" key="4">
    <source>
        <dbReference type="Proteomes" id="UP000245506"/>
    </source>
</evidence>
<feature type="chain" id="PRO_5016433323" evidence="1">
    <location>
        <begin position="21"/>
        <end position="350"/>
    </location>
</feature>
<dbReference type="EMBL" id="QGKL01000043">
    <property type="protein sequence ID" value="PWQ93222.1"/>
    <property type="molecule type" value="Genomic_DNA"/>
</dbReference>
<feature type="signal peptide" evidence="1">
    <location>
        <begin position="1"/>
        <end position="20"/>
    </location>
</feature>
<dbReference type="Pfam" id="PF08787">
    <property type="entry name" value="Alginate_lyase2"/>
    <property type="match status" value="1"/>
</dbReference>
<evidence type="ECO:0000313" key="3">
    <source>
        <dbReference type="EMBL" id="PWQ93222.1"/>
    </source>
</evidence>